<sequence>MTFFRGTIGDDLLIGTSSNDYITGGGGNDVITGGAGNDRLRGGAGADTFLFNRADGHDRIVGFRQGVDHLEFHGMSGREITWTVGEGGVTLSYGGLAGQAANHGEIFIAGITSLGFNDFIFS</sequence>
<dbReference type="Pfam" id="PF00353">
    <property type="entry name" value="HemolysinCabind"/>
    <property type="match status" value="1"/>
</dbReference>
<gene>
    <name evidence="1" type="ORF">JMJ56_32060</name>
</gene>
<dbReference type="InterPro" id="IPR001343">
    <property type="entry name" value="Hemolysn_Ca-bd"/>
</dbReference>
<accession>A0ABS1UD36</accession>
<organism evidence="1 2">
    <name type="scientific">Belnapia arida</name>
    <dbReference type="NCBI Taxonomy" id="2804533"/>
    <lineage>
        <taxon>Bacteria</taxon>
        <taxon>Pseudomonadati</taxon>
        <taxon>Pseudomonadota</taxon>
        <taxon>Alphaproteobacteria</taxon>
        <taxon>Acetobacterales</taxon>
        <taxon>Roseomonadaceae</taxon>
        <taxon>Belnapia</taxon>
    </lineage>
</organism>
<protein>
    <recommendedName>
        <fullName evidence="3">Hemolysin-type calcium-binding repeat-containing protein</fullName>
    </recommendedName>
</protein>
<dbReference type="InterPro" id="IPR018511">
    <property type="entry name" value="Hemolysin-typ_Ca-bd_CS"/>
</dbReference>
<evidence type="ECO:0008006" key="3">
    <source>
        <dbReference type="Google" id="ProtNLM"/>
    </source>
</evidence>
<name>A0ABS1UD36_9PROT</name>
<dbReference type="PROSITE" id="PS00330">
    <property type="entry name" value="HEMOLYSIN_CALCIUM"/>
    <property type="match status" value="2"/>
</dbReference>
<evidence type="ECO:0000313" key="1">
    <source>
        <dbReference type="EMBL" id="MBL6082602.1"/>
    </source>
</evidence>
<dbReference type="Gene3D" id="2.150.10.10">
    <property type="entry name" value="Serralysin-like metalloprotease, C-terminal"/>
    <property type="match status" value="1"/>
</dbReference>
<proteinExistence type="predicted"/>
<keyword evidence="2" id="KW-1185">Reference proteome</keyword>
<dbReference type="PRINTS" id="PR00313">
    <property type="entry name" value="CABNDNGRPT"/>
</dbReference>
<dbReference type="EMBL" id="JAETWB010000086">
    <property type="protein sequence ID" value="MBL6082602.1"/>
    <property type="molecule type" value="Genomic_DNA"/>
</dbReference>
<dbReference type="SUPFAM" id="SSF51120">
    <property type="entry name" value="beta-Roll"/>
    <property type="match status" value="1"/>
</dbReference>
<dbReference type="InterPro" id="IPR011049">
    <property type="entry name" value="Serralysin-like_metalloprot_C"/>
</dbReference>
<evidence type="ECO:0000313" key="2">
    <source>
        <dbReference type="Proteomes" id="UP000660885"/>
    </source>
</evidence>
<dbReference type="Proteomes" id="UP000660885">
    <property type="component" value="Unassembled WGS sequence"/>
</dbReference>
<reference evidence="1 2" key="1">
    <citation type="submission" date="2021-01" db="EMBL/GenBank/DDBJ databases">
        <title>Belnapia mucosa sp. nov. and Belnapia arida sp. nov., isolated from the Tabernas Desert (Almeria, Spain).</title>
        <authorList>
            <person name="Molina-Menor E."/>
            <person name="Vidal-Verdu A."/>
            <person name="Calonge A."/>
            <person name="Satari L."/>
            <person name="Pereto J."/>
            <person name="Porcar M."/>
        </authorList>
    </citation>
    <scope>NUCLEOTIDE SEQUENCE [LARGE SCALE GENOMIC DNA]</scope>
    <source>
        <strain evidence="1 2">T18</strain>
    </source>
</reference>
<dbReference type="RefSeq" id="WP_202835933.1">
    <property type="nucleotide sequence ID" value="NZ_JAETWB010000086.1"/>
</dbReference>
<comment type="caution">
    <text evidence="1">The sequence shown here is derived from an EMBL/GenBank/DDBJ whole genome shotgun (WGS) entry which is preliminary data.</text>
</comment>